<sequence length="90" mass="10041">MFKSLELVVVVVFLRMQYVTAAAIAPRKATTLALNCNFLNCLVWNNKCRYNCAVHIIPDCTNVICDNWQVSESDGGGRGCFNCKDVYSLS</sequence>
<reference evidence="3" key="1">
    <citation type="submission" date="2016-09" db="EMBL/GenBank/DDBJ databases">
        <authorList>
            <person name="Jeantristanb JTB J.-T."/>
            <person name="Ricardo R."/>
        </authorList>
    </citation>
    <scope>NUCLEOTIDE SEQUENCE [LARGE SCALE GENOMIC DNA]</scope>
</reference>
<feature type="chain" id="PRO_5012398734" evidence="1">
    <location>
        <begin position="22"/>
        <end position="90"/>
    </location>
</feature>
<dbReference type="AlphaFoldDB" id="A0A238FP21"/>
<dbReference type="EMBL" id="FMSP01000019">
    <property type="protein sequence ID" value="SCV73941.1"/>
    <property type="molecule type" value="Genomic_DNA"/>
</dbReference>
<keyword evidence="3" id="KW-1185">Reference proteome</keyword>
<organism evidence="2 3">
    <name type="scientific">Microbotryum intermedium</name>
    <dbReference type="NCBI Taxonomy" id="269621"/>
    <lineage>
        <taxon>Eukaryota</taxon>
        <taxon>Fungi</taxon>
        <taxon>Dikarya</taxon>
        <taxon>Basidiomycota</taxon>
        <taxon>Pucciniomycotina</taxon>
        <taxon>Microbotryomycetes</taxon>
        <taxon>Microbotryales</taxon>
        <taxon>Microbotryaceae</taxon>
        <taxon>Microbotryum</taxon>
    </lineage>
</organism>
<evidence type="ECO:0000313" key="3">
    <source>
        <dbReference type="Proteomes" id="UP000198372"/>
    </source>
</evidence>
<dbReference type="Proteomes" id="UP000198372">
    <property type="component" value="Unassembled WGS sequence"/>
</dbReference>
<evidence type="ECO:0000256" key="1">
    <source>
        <dbReference type="SAM" id="SignalP"/>
    </source>
</evidence>
<feature type="signal peptide" evidence="1">
    <location>
        <begin position="1"/>
        <end position="21"/>
    </location>
</feature>
<proteinExistence type="predicted"/>
<accession>A0A238FP21</accession>
<evidence type="ECO:0000313" key="2">
    <source>
        <dbReference type="EMBL" id="SCV73941.1"/>
    </source>
</evidence>
<protein>
    <submittedName>
        <fullName evidence="2">BQ2448_6371 protein</fullName>
    </submittedName>
</protein>
<name>A0A238FP21_9BASI</name>
<keyword evidence="1" id="KW-0732">Signal</keyword>
<gene>
    <name evidence="2" type="ORF">BQ2448_6371</name>
</gene>